<comment type="catalytic activity">
    <reaction evidence="1">
        <text>RNA(n) + a ribonucleoside 5'-triphosphate = RNA(n+1) + diphosphate</text>
        <dbReference type="Rhea" id="RHEA:21248"/>
        <dbReference type="Rhea" id="RHEA-COMP:14527"/>
        <dbReference type="Rhea" id="RHEA-COMP:17342"/>
        <dbReference type="ChEBI" id="CHEBI:33019"/>
        <dbReference type="ChEBI" id="CHEBI:61557"/>
        <dbReference type="ChEBI" id="CHEBI:140395"/>
        <dbReference type="EC" id="2.7.7.48"/>
    </reaction>
</comment>
<evidence type="ECO:0000313" key="5">
    <source>
        <dbReference type="Proteomes" id="UP000006753"/>
    </source>
</evidence>
<dbReference type="RefSeq" id="XP_007288564.1">
    <property type="nucleotide sequence ID" value="XM_007288502.1"/>
</dbReference>
<dbReference type="InParanoid" id="K1X977"/>
<dbReference type="KEGG" id="mbe:MBM_00675"/>
<dbReference type="GeneID" id="18756610"/>
<dbReference type="InterPro" id="IPR007855">
    <property type="entry name" value="RDRP"/>
</dbReference>
<feature type="compositionally biased region" description="Polar residues" evidence="2">
    <location>
        <begin position="1"/>
        <end position="10"/>
    </location>
</feature>
<gene>
    <name evidence="4" type="ORF">MBM_00675</name>
</gene>
<reference evidence="4 5" key="1">
    <citation type="journal article" date="2012" name="BMC Genomics">
        <title>Sequencing the genome of Marssonina brunnea reveals fungus-poplar co-evolution.</title>
        <authorList>
            <person name="Zhu S."/>
            <person name="Cao Y.-Z."/>
            <person name="Jiang C."/>
            <person name="Tan B.-Y."/>
            <person name="Wang Z."/>
            <person name="Feng S."/>
            <person name="Zhang L."/>
            <person name="Su X.-H."/>
            <person name="Brejova B."/>
            <person name="Vinar T."/>
            <person name="Xu M."/>
            <person name="Wang M.-X."/>
            <person name="Zhang S.-G."/>
            <person name="Huang M.-R."/>
            <person name="Wu R."/>
            <person name="Zhou Y."/>
        </authorList>
    </citation>
    <scope>NUCLEOTIDE SEQUENCE [LARGE SCALE GENOMIC DNA]</scope>
    <source>
        <strain evidence="4 5">MB_m1</strain>
    </source>
</reference>
<dbReference type="GO" id="GO:0030422">
    <property type="term" value="P:siRNA processing"/>
    <property type="evidence" value="ECO:0007669"/>
    <property type="project" value="TreeGrafter"/>
</dbReference>
<dbReference type="GO" id="GO:0003723">
    <property type="term" value="F:RNA binding"/>
    <property type="evidence" value="ECO:0007669"/>
    <property type="project" value="UniProtKB-KW"/>
</dbReference>
<dbReference type="OrthoDB" id="6513042at2759"/>
<dbReference type="HOGENOM" id="CLU_001366_0_1_1"/>
<feature type="compositionally biased region" description="Polar residues" evidence="2">
    <location>
        <begin position="1366"/>
        <end position="1386"/>
    </location>
</feature>
<dbReference type="PANTHER" id="PTHR23079">
    <property type="entry name" value="RNA-DEPENDENT RNA POLYMERASE"/>
    <property type="match status" value="1"/>
</dbReference>
<keyword evidence="1" id="KW-0548">Nucleotidyltransferase</keyword>
<sequence>MSTTHQNLHGTSRRSRPPVAGSRAPRMDHSRITRTRPNENDNGKGTGPDQQLLRPRNVWEDWDELTIKLWPVHPSETTYNLWRIFSRYGQISFIDIYESNQQSGKTGLVRIRFSPPPTVPFWNNGQVFIDQGEGPSVQYLVNVELDKSRPPLEVQSPVKKHVRYPARMKLYASALHFGLMTDPQSLMPLHVVRPVAFHDTAFVVDLLKNKITATFTVQFPNPEGGVGRFDRENKYMFQVPFSQLTTIKHMVVNAKAFALIISLNSPPQFFRKRVDEYAGHSDGSPQWNEMDTWFRQTDVVYDPYRLQTEKITLHKDQPVIDIGRWTTYFFEFPNLDNSPATFDTIKQALQDYNIEITTISSLNKVPSREPDLWPLIDPRHSADASGDLQYLSEGAYVLPFEVRYQLEVCISREILNEYNVTRGFVKKLSEIASVDAAKARNILEYVAGQEKRVYDPMTIFEDQEALAFTAKTEIPHYCAYSRKATITPSTMYFSSPTVETTNRVLRHYARENRDGRFLRVQFTDELAEGRINACVDNQKNDELFTRIYRTLFNGIQIGDRHYEFLAFGNSQFRENGAYFFCPTEHLSCDDIRGWMGHFSDIKVVAKYAARLGQCFSTTRAINGLSKPDIVKIADVENNGYTFTDGVGKISPFLAQMISAELGLRTNTAPSAFQFRLGGCKGVLVVWPDAKEKEVHIRMSQQKFTAVYNGLEIIRCARFSCATLNRQTITILSALGVPDEVFLKMLSEQLANYQTAMDNDDAAVSLLLRYIDDNQMTINIATMIRNGFMAEKDPFVLSLLHLWRSWSIKLLKEKAKIIIENGAFVLGCVDETFTLRGYTISTAPHGEQVAEEELPQIFLQVPDKSDPNRYNIITGICLVGRNPSLHPGDLRVVQAVDVPALHHLRDVVVFPASGDRDVPSMCSGGDLDGDDFFVIWDEALRPREWNCQPMNYIAPKPKLHNQPVQIVDLMKFFVRFMKNDSLPAIAHAHLAQSDALQMSVKDPKCIELASLHSKAVDYVKTGEAAQMPKHLRPRKWPHFMEKKHKPKTAQYHSNEILGQLYDKVETVDFKPQYEGPFDKRILKAYILDDAILKTVRQIKSKYDTAMKRLMAQQEIKTEFEIWSTFVLSRPRVGSDYKVQEEIARLSDALKDQFRAECIGKAGSKEFAVLGPFVAAMYKITKEELDIALAECRATKVVGDRQVPARRMEPKHMPLISFPWLFEKELGRIATGIDTSEELEDLGIANLVLKEPGRKRTGGVAAEDDYITREDGVLIHRGEELDLFHQMSDSENDADESDFDEARPRAWDEHETMIGRDGEEVLATEFEISEGSVPDYIRKGTGVEDVVPQVTLEGLIDPREAAKRGQDSNHSGLGSLFSDSRNNPQASTDMKRTSCGDPNTEHFTPKYSPNASESRARSRSAFDDLAELESDSAEEIKEEIVTFDIKESSFDKLAKLISDETASTPSPEHDCEVEEEEVFLDVKESSLEKLNRMMGS</sequence>
<feature type="compositionally biased region" description="Basic and acidic residues" evidence="2">
    <location>
        <begin position="25"/>
        <end position="42"/>
    </location>
</feature>
<organism evidence="4 5">
    <name type="scientific">Marssonina brunnea f. sp. multigermtubi (strain MB_m1)</name>
    <name type="common">Marssonina leaf spot fungus</name>
    <dbReference type="NCBI Taxonomy" id="1072389"/>
    <lineage>
        <taxon>Eukaryota</taxon>
        <taxon>Fungi</taxon>
        <taxon>Dikarya</taxon>
        <taxon>Ascomycota</taxon>
        <taxon>Pezizomycotina</taxon>
        <taxon>Leotiomycetes</taxon>
        <taxon>Helotiales</taxon>
        <taxon>Drepanopezizaceae</taxon>
        <taxon>Drepanopeziza</taxon>
    </lineage>
</organism>
<evidence type="ECO:0000256" key="1">
    <source>
        <dbReference type="RuleBase" id="RU363098"/>
    </source>
</evidence>
<feature type="region of interest" description="Disordered" evidence="2">
    <location>
        <begin position="1356"/>
        <end position="1418"/>
    </location>
</feature>
<comment type="similarity">
    <text evidence="1">Belongs to the RdRP family.</text>
</comment>
<dbReference type="eggNOG" id="KOG0988">
    <property type="taxonomic scope" value="Eukaryota"/>
</dbReference>
<dbReference type="OMA" id="DDYLVIW"/>
<evidence type="ECO:0000313" key="4">
    <source>
        <dbReference type="EMBL" id="EKD21562.1"/>
    </source>
</evidence>
<feature type="region of interest" description="Disordered" evidence="2">
    <location>
        <begin position="1"/>
        <end position="55"/>
    </location>
</feature>
<keyword evidence="5" id="KW-1185">Reference proteome</keyword>
<feature type="domain" description="RDRP core" evidence="3">
    <location>
        <begin position="486"/>
        <end position="1063"/>
    </location>
</feature>
<dbReference type="GO" id="GO:0003968">
    <property type="term" value="F:RNA-directed RNA polymerase activity"/>
    <property type="evidence" value="ECO:0007669"/>
    <property type="project" value="UniProtKB-KW"/>
</dbReference>
<name>K1X977_MARBU</name>
<dbReference type="PANTHER" id="PTHR23079:SF55">
    <property type="entry name" value="RNA-DIRECTED RNA POLYMERASE"/>
    <property type="match status" value="1"/>
</dbReference>
<keyword evidence="1 4" id="KW-0696">RNA-directed RNA polymerase</keyword>
<protein>
    <recommendedName>
        <fullName evidence="1">RNA-dependent RNA polymerase</fullName>
        <ecNumber evidence="1">2.7.7.48</ecNumber>
    </recommendedName>
</protein>
<keyword evidence="1" id="KW-0808">Transferase</keyword>
<feature type="compositionally biased region" description="Basic and acidic residues" evidence="2">
    <location>
        <begin position="1387"/>
        <end position="1402"/>
    </location>
</feature>
<evidence type="ECO:0000256" key="2">
    <source>
        <dbReference type="SAM" id="MobiDB-lite"/>
    </source>
</evidence>
<accession>K1X977</accession>
<dbReference type="GO" id="GO:0031380">
    <property type="term" value="C:nuclear RNA-directed RNA polymerase complex"/>
    <property type="evidence" value="ECO:0007669"/>
    <property type="project" value="TreeGrafter"/>
</dbReference>
<dbReference type="InterPro" id="IPR057596">
    <property type="entry name" value="RDRP_core"/>
</dbReference>
<feature type="compositionally biased region" description="Basic and acidic residues" evidence="2">
    <location>
        <begin position="1356"/>
        <end position="1365"/>
    </location>
</feature>
<dbReference type="Proteomes" id="UP000006753">
    <property type="component" value="Unassembled WGS sequence"/>
</dbReference>
<dbReference type="EC" id="2.7.7.48" evidence="1"/>
<keyword evidence="1" id="KW-0694">RNA-binding</keyword>
<dbReference type="EMBL" id="JH921428">
    <property type="protein sequence ID" value="EKD21562.1"/>
    <property type="molecule type" value="Genomic_DNA"/>
</dbReference>
<proteinExistence type="inferred from homology"/>
<dbReference type="Pfam" id="PF05183">
    <property type="entry name" value="RdRP"/>
    <property type="match status" value="1"/>
</dbReference>
<evidence type="ECO:0000259" key="3">
    <source>
        <dbReference type="Pfam" id="PF05183"/>
    </source>
</evidence>